<dbReference type="SUPFAM" id="SSF57850">
    <property type="entry name" value="RING/U-box"/>
    <property type="match status" value="1"/>
</dbReference>
<evidence type="ECO:0000259" key="6">
    <source>
        <dbReference type="PROSITE" id="PS51292"/>
    </source>
</evidence>
<evidence type="ECO:0000313" key="8">
    <source>
        <dbReference type="Proteomes" id="UP000278143"/>
    </source>
</evidence>
<dbReference type="AlphaFoldDB" id="A0A4P9YVZ0"/>
<keyword evidence="5" id="KW-1133">Transmembrane helix</keyword>
<dbReference type="Proteomes" id="UP000278143">
    <property type="component" value="Unassembled WGS sequence"/>
</dbReference>
<keyword evidence="3" id="KW-0862">Zinc</keyword>
<dbReference type="Pfam" id="PF12906">
    <property type="entry name" value="RINGv"/>
    <property type="match status" value="1"/>
</dbReference>
<dbReference type="Gene3D" id="3.30.40.10">
    <property type="entry name" value="Zinc/RING finger domain, C3HC4 (zinc finger)"/>
    <property type="match status" value="1"/>
</dbReference>
<dbReference type="PANTHER" id="PTHR46347:SF1">
    <property type="entry name" value="RING_FYVE_PHD ZINC FINGER SUPERFAMILY PROTEIN"/>
    <property type="match status" value="1"/>
</dbReference>
<feature type="compositionally biased region" description="Low complexity" evidence="4">
    <location>
        <begin position="291"/>
        <end position="301"/>
    </location>
</feature>
<reference evidence="8" key="1">
    <citation type="journal article" date="2018" name="Nat. Microbiol.">
        <title>Leveraging single-cell genomics to expand the fungal tree of life.</title>
        <authorList>
            <person name="Ahrendt S.R."/>
            <person name="Quandt C.A."/>
            <person name="Ciobanu D."/>
            <person name="Clum A."/>
            <person name="Salamov A."/>
            <person name="Andreopoulos B."/>
            <person name="Cheng J.F."/>
            <person name="Woyke T."/>
            <person name="Pelin A."/>
            <person name="Henrissat B."/>
            <person name="Reynolds N.K."/>
            <person name="Benny G.L."/>
            <person name="Smith M.E."/>
            <person name="James T.Y."/>
            <person name="Grigoriev I.V."/>
        </authorList>
    </citation>
    <scope>NUCLEOTIDE SEQUENCE [LARGE SCALE GENOMIC DNA]</scope>
    <source>
        <strain evidence="8">Benny S71-1</strain>
    </source>
</reference>
<dbReference type="InterPro" id="IPR013083">
    <property type="entry name" value="Znf_RING/FYVE/PHD"/>
</dbReference>
<keyword evidence="8" id="KW-1185">Reference proteome</keyword>
<keyword evidence="1" id="KW-0479">Metal-binding</keyword>
<accession>A0A4P9YVZ0</accession>
<feature type="region of interest" description="Disordered" evidence="4">
    <location>
        <begin position="101"/>
        <end position="200"/>
    </location>
</feature>
<name>A0A4P9YVZ0_9FUNG</name>
<evidence type="ECO:0000256" key="4">
    <source>
        <dbReference type="SAM" id="MobiDB-lite"/>
    </source>
</evidence>
<organism evidence="7 8">
    <name type="scientific">Syncephalis pseudoplumigaleata</name>
    <dbReference type="NCBI Taxonomy" id="1712513"/>
    <lineage>
        <taxon>Eukaryota</taxon>
        <taxon>Fungi</taxon>
        <taxon>Fungi incertae sedis</taxon>
        <taxon>Zoopagomycota</taxon>
        <taxon>Zoopagomycotina</taxon>
        <taxon>Zoopagomycetes</taxon>
        <taxon>Zoopagales</taxon>
        <taxon>Piptocephalidaceae</taxon>
        <taxon>Syncephalis</taxon>
    </lineage>
</organism>
<dbReference type="SMART" id="SM00744">
    <property type="entry name" value="RINGv"/>
    <property type="match status" value="1"/>
</dbReference>
<evidence type="ECO:0000256" key="1">
    <source>
        <dbReference type="ARBA" id="ARBA00022723"/>
    </source>
</evidence>
<feature type="compositionally biased region" description="Low complexity" evidence="4">
    <location>
        <begin position="16"/>
        <end position="33"/>
    </location>
</feature>
<dbReference type="InterPro" id="IPR011016">
    <property type="entry name" value="Znf_RING-CH"/>
</dbReference>
<protein>
    <recommendedName>
        <fullName evidence="6">RING-CH-type domain-containing protein</fullName>
    </recommendedName>
</protein>
<feature type="region of interest" description="Disordered" evidence="4">
    <location>
        <begin position="260"/>
        <end position="301"/>
    </location>
</feature>
<dbReference type="PANTHER" id="PTHR46347">
    <property type="entry name" value="RING/FYVE/PHD ZINC FINGER SUPERFAMILY PROTEIN"/>
    <property type="match status" value="1"/>
</dbReference>
<dbReference type="CDD" id="cd16495">
    <property type="entry name" value="RING_CH-C4HC3_MARCH"/>
    <property type="match status" value="1"/>
</dbReference>
<feature type="transmembrane region" description="Helical" evidence="5">
    <location>
        <begin position="391"/>
        <end position="412"/>
    </location>
</feature>
<feature type="transmembrane region" description="Helical" evidence="5">
    <location>
        <begin position="518"/>
        <end position="548"/>
    </location>
</feature>
<feature type="transmembrane region" description="Helical" evidence="5">
    <location>
        <begin position="568"/>
        <end position="586"/>
    </location>
</feature>
<feature type="compositionally biased region" description="Basic and acidic residues" evidence="4">
    <location>
        <begin position="1"/>
        <end position="11"/>
    </location>
</feature>
<evidence type="ECO:0000256" key="2">
    <source>
        <dbReference type="ARBA" id="ARBA00022771"/>
    </source>
</evidence>
<keyword evidence="5" id="KW-0812">Transmembrane</keyword>
<keyword evidence="5" id="KW-0472">Membrane</keyword>
<feature type="domain" description="RING-CH-type" evidence="6">
    <location>
        <begin position="300"/>
        <end position="368"/>
    </location>
</feature>
<gene>
    <name evidence="7" type="ORF">SYNPS1DRAFT_30233</name>
</gene>
<dbReference type="GO" id="GO:0008270">
    <property type="term" value="F:zinc ion binding"/>
    <property type="evidence" value="ECO:0007669"/>
    <property type="project" value="UniProtKB-KW"/>
</dbReference>
<dbReference type="EMBL" id="KZ990519">
    <property type="protein sequence ID" value="RKP23995.1"/>
    <property type="molecule type" value="Genomic_DNA"/>
</dbReference>
<feature type="region of interest" description="Disordered" evidence="4">
    <location>
        <begin position="1"/>
        <end position="53"/>
    </location>
</feature>
<sequence>MSQARHYEQGARARRAAAYPRTRTTTANEAAATSSPDMHEQQLADNNNNNTQTDIDTQYEWLSRTTSMLHQPASQLDRDWSQLTSEGFGAEQPTATAATTTTGFTFHDPPATYLNEAPPTRHRMSRGGGGGGGSTARQSSYASSMRRAPPEYSGMASNRRRHRFNKEEEEEEETATDDDGEEEANTTYSSTQNISQYSADGHGSTVEGMRMGSLLMEPTLHQRIEQPFPREDTMAEYTEGDSSLLADHSALIDQDMAEDAGEHGGRTTMRRRHPLATTTTTTMPPNEDGHSNTATASTPTTASNEQQCRICFAGVEEVELLGRLISPCLCKGTMRYVHLECLNSWRNTSQNQAAFWTCTECGYRYSFARTKLAAIIQHPATLILMHAGGTVTLFLLSVIVFIMLTVVAGYVAKLMIRASLGGDYRLLLRDDVLHDAEHHLLTDADGNVWRRMHVGDFDDEGGGQLMLVRTRQEEADRLVRLANREHDDDEGSLFDLLDDPVRLEQALYLTTLDWFHMVLGLVMVGIIGFLQFIFGVAFVGPIPLFGGLHIRTTGLQRGGGSRRNGVDLLLLIVLVVGILRAFWTIYKSISTFVQRRLERLGQRILDVPKND</sequence>
<evidence type="ECO:0000313" key="7">
    <source>
        <dbReference type="EMBL" id="RKP23995.1"/>
    </source>
</evidence>
<evidence type="ECO:0000256" key="5">
    <source>
        <dbReference type="SAM" id="Phobius"/>
    </source>
</evidence>
<dbReference type="OrthoDB" id="264354at2759"/>
<feature type="compositionally biased region" description="Acidic residues" evidence="4">
    <location>
        <begin position="167"/>
        <end position="184"/>
    </location>
</feature>
<proteinExistence type="predicted"/>
<keyword evidence="2" id="KW-0863">Zinc-finger</keyword>
<evidence type="ECO:0000256" key="3">
    <source>
        <dbReference type="ARBA" id="ARBA00022833"/>
    </source>
</evidence>
<dbReference type="PROSITE" id="PS51292">
    <property type="entry name" value="ZF_RING_CH"/>
    <property type="match status" value="1"/>
</dbReference>
<feature type="compositionally biased region" description="Polar residues" evidence="4">
    <location>
        <begin position="185"/>
        <end position="198"/>
    </location>
</feature>